<dbReference type="Proteomes" id="UP000188586">
    <property type="component" value="Unassembled WGS sequence"/>
</dbReference>
<proteinExistence type="predicted"/>
<evidence type="ECO:0000313" key="2">
    <source>
        <dbReference type="Proteomes" id="UP000188586"/>
    </source>
</evidence>
<reference evidence="1 2" key="1">
    <citation type="submission" date="2016-11" db="EMBL/GenBank/DDBJ databases">
        <title>Comparative genomics of co-occurring bacteria in distinct bioleaching systems unravels niche-specific adaptation.</title>
        <authorList>
            <person name="Zhang X."/>
            <person name="Liu X."/>
            <person name="Yin H."/>
        </authorList>
    </citation>
    <scope>NUCLEOTIDE SEQUENCE [LARGE SCALE GENOMIC DNA]</scope>
    <source>
        <strain evidence="1 2">DX</strain>
    </source>
</reference>
<comment type="caution">
    <text evidence="1">The sequence shown here is derived from an EMBL/GenBank/DDBJ whole genome shotgun (WGS) entry which is preliminary data.</text>
</comment>
<name>A0A1V3SY13_9BACT</name>
<sequence>MTRMTIREYGQCRNKEVPMHRKRSPALCLSGLIVVFLLAGGQKMALGDEDLSQKTRDTVKSVEHSVGDTLHKTGEYLKSEKFHQDLKKAVDGTANAIRKGGNWVGHKLDQLDQSNPGKK</sequence>
<dbReference type="AlphaFoldDB" id="A0A1V3SY13"/>
<protein>
    <submittedName>
        <fullName evidence="1">Uncharacterized protein</fullName>
    </submittedName>
</protein>
<accession>A0A1V3SY13</accession>
<dbReference type="EMBL" id="MPOJ01000008">
    <property type="protein sequence ID" value="OOH73610.1"/>
    <property type="molecule type" value="Genomic_DNA"/>
</dbReference>
<evidence type="ECO:0000313" key="1">
    <source>
        <dbReference type="EMBL" id="OOH73610.1"/>
    </source>
</evidence>
<gene>
    <name evidence="1" type="ORF">BOX24_03795</name>
</gene>
<organism evidence="1 2">
    <name type="scientific">Leptospirillum ferriphilum</name>
    <dbReference type="NCBI Taxonomy" id="178606"/>
    <lineage>
        <taxon>Bacteria</taxon>
        <taxon>Pseudomonadati</taxon>
        <taxon>Nitrospirota</taxon>
        <taxon>Nitrospiria</taxon>
        <taxon>Nitrospirales</taxon>
        <taxon>Nitrospiraceae</taxon>
        <taxon>Leptospirillum</taxon>
    </lineage>
</organism>